<dbReference type="PANTHER" id="PTHR42687:SF1">
    <property type="entry name" value="L-THREONINE 3-DEHYDROGENASE, MITOCHONDRIAL"/>
    <property type="match status" value="1"/>
</dbReference>
<dbReference type="InterPro" id="IPR051225">
    <property type="entry name" value="NAD(P)_epim/dehydratase"/>
</dbReference>
<evidence type="ECO:0000313" key="8">
    <source>
        <dbReference type="EMBL" id="CAF3436742.1"/>
    </source>
</evidence>
<dbReference type="FunFam" id="3.40.50.720:FF:000077">
    <property type="entry name" value="L-threonine 3-dehydrogenase, mitochondrial"/>
    <property type="match status" value="1"/>
</dbReference>
<evidence type="ECO:0000256" key="4">
    <source>
        <dbReference type="ARBA" id="ARBA00060557"/>
    </source>
</evidence>
<organism evidence="8 9">
    <name type="scientific">Rotaria socialis</name>
    <dbReference type="NCBI Taxonomy" id="392032"/>
    <lineage>
        <taxon>Eukaryota</taxon>
        <taxon>Metazoa</taxon>
        <taxon>Spiralia</taxon>
        <taxon>Gnathifera</taxon>
        <taxon>Rotifera</taxon>
        <taxon>Eurotatoria</taxon>
        <taxon>Bdelloidea</taxon>
        <taxon>Philodinida</taxon>
        <taxon>Philodinidae</taxon>
        <taxon>Rotaria</taxon>
    </lineage>
</organism>
<comment type="caution">
    <text evidence="8">The sequence shown here is derived from an EMBL/GenBank/DDBJ whole genome shotgun (WGS) entry which is preliminary data.</text>
</comment>
<evidence type="ECO:0000256" key="6">
    <source>
        <dbReference type="ARBA" id="ARBA00069940"/>
    </source>
</evidence>
<dbReference type="AlphaFoldDB" id="A0A818CR63"/>
<comment type="function">
    <text evidence="3">Catalyzes the NAD(+)-dependent oxidation of L-threonine to 2-amino-3-ketobutyrate, mediating L-threonine catabolism.</text>
</comment>
<dbReference type="EMBL" id="CAJNYV010001796">
    <property type="protein sequence ID" value="CAF3436742.1"/>
    <property type="molecule type" value="Genomic_DNA"/>
</dbReference>
<dbReference type="EC" id="1.1.1.103" evidence="5"/>
<feature type="domain" description="NAD-dependent epimerase/dehydratase" evidence="7">
    <location>
        <begin position="35"/>
        <end position="271"/>
    </location>
</feature>
<proteinExistence type="inferred from homology"/>
<accession>A0A818CR63</accession>
<dbReference type="InterPro" id="IPR036291">
    <property type="entry name" value="NAD(P)-bd_dom_sf"/>
</dbReference>
<reference evidence="8" key="1">
    <citation type="submission" date="2021-02" db="EMBL/GenBank/DDBJ databases">
        <authorList>
            <person name="Nowell W R."/>
        </authorList>
    </citation>
    <scope>NUCLEOTIDE SEQUENCE</scope>
</reference>
<comment type="catalytic activity">
    <reaction evidence="2">
        <text>L-threonine + NAD(+) = (2S)-2-amino-3-oxobutanoate + NADH + H(+)</text>
        <dbReference type="Rhea" id="RHEA:13161"/>
        <dbReference type="ChEBI" id="CHEBI:15378"/>
        <dbReference type="ChEBI" id="CHEBI:57540"/>
        <dbReference type="ChEBI" id="CHEBI:57926"/>
        <dbReference type="ChEBI" id="CHEBI:57945"/>
        <dbReference type="ChEBI" id="CHEBI:78948"/>
        <dbReference type="EC" id="1.1.1.103"/>
    </reaction>
</comment>
<feature type="non-terminal residue" evidence="8">
    <location>
        <position position="1"/>
    </location>
</feature>
<dbReference type="GO" id="GO:0006567">
    <property type="term" value="P:L-threonine catabolic process"/>
    <property type="evidence" value="ECO:0007669"/>
    <property type="project" value="TreeGrafter"/>
</dbReference>
<dbReference type="Pfam" id="PF01370">
    <property type="entry name" value="Epimerase"/>
    <property type="match status" value="1"/>
</dbReference>
<gene>
    <name evidence="8" type="ORF">KIK155_LOCUS11288</name>
</gene>
<comment type="pathway">
    <text evidence="4">Amino-acid degradation; L-threonine degradation via oxydo-reductase pathway; glycine from L-threonine: step 1/2.</text>
</comment>
<dbReference type="GO" id="GO:0008743">
    <property type="term" value="F:L-threonine 3-dehydrogenase activity"/>
    <property type="evidence" value="ECO:0007669"/>
    <property type="project" value="UniProtKB-EC"/>
</dbReference>
<evidence type="ECO:0000313" key="9">
    <source>
        <dbReference type="Proteomes" id="UP000663865"/>
    </source>
</evidence>
<dbReference type="SUPFAM" id="SSF51735">
    <property type="entry name" value="NAD(P)-binding Rossmann-fold domains"/>
    <property type="match status" value="1"/>
</dbReference>
<evidence type="ECO:0000256" key="5">
    <source>
        <dbReference type="ARBA" id="ARBA00066604"/>
    </source>
</evidence>
<dbReference type="Proteomes" id="UP000663865">
    <property type="component" value="Unassembled WGS sequence"/>
</dbReference>
<dbReference type="Gene3D" id="3.40.50.720">
    <property type="entry name" value="NAD(P)-binding Rossmann-like Domain"/>
    <property type="match status" value="1"/>
</dbReference>
<evidence type="ECO:0000256" key="1">
    <source>
        <dbReference type="ARBA" id="ARBA00007637"/>
    </source>
</evidence>
<protein>
    <recommendedName>
        <fullName evidence="6">L-threonine 3-dehydrogenase, mitochondrial</fullName>
        <ecNumber evidence="5">1.1.1.103</ecNumber>
    </recommendedName>
</protein>
<evidence type="ECO:0000256" key="2">
    <source>
        <dbReference type="ARBA" id="ARBA00050613"/>
    </source>
</evidence>
<dbReference type="InterPro" id="IPR001509">
    <property type="entry name" value="Epimerase_deHydtase"/>
</dbReference>
<comment type="similarity">
    <text evidence="1">Belongs to the NAD(P)-dependent epimerase/dehydratase family.</text>
</comment>
<evidence type="ECO:0000256" key="3">
    <source>
        <dbReference type="ARBA" id="ARBA00059023"/>
    </source>
</evidence>
<dbReference type="PANTHER" id="PTHR42687">
    <property type="entry name" value="L-THREONINE 3-DEHYDROGENASE"/>
    <property type="match status" value="1"/>
</dbReference>
<name>A0A818CR63_9BILA</name>
<sequence length="346" mass="39937">LIIIFMLKTIARLKYPTWPTITVARSFFNEQHPRVLITGGCGQLGIPLAKQLWQRYGVDHVILSDIVRPTDEIYQEGTYRYADVLNFSQIQELLVNERIDWIIHFSALLSMRAEHDVPSAIKLNIEGVHNILELARKYKCKLFIPSTIGAFGLESPRSPAPDICVQRPRTIYGVSKVHNELLGEYFYHKYNLDFRCLRFPAVISGDAKQEGGTTSYAIKMFHDALTSGNTTCYLRSDTRLPMMWIDDCIQSIIDIMEAPTSKLKQRTYNVAAMSFTPNELANTIRKYKSSFTVSYTIDHRQQIADSWPEALDDRNAREHWGWNPKVDLDELVRRMFEYLKAKHQAL</sequence>
<evidence type="ECO:0000259" key="7">
    <source>
        <dbReference type="Pfam" id="PF01370"/>
    </source>
</evidence>